<feature type="region of interest" description="Disordered" evidence="1">
    <location>
        <begin position="164"/>
        <end position="205"/>
    </location>
</feature>
<feature type="compositionally biased region" description="Low complexity" evidence="1">
    <location>
        <begin position="185"/>
        <end position="194"/>
    </location>
</feature>
<organism evidence="2">
    <name type="scientific">Oryza nivara</name>
    <name type="common">Indian wild rice</name>
    <name type="synonym">Oryza sativa f. spontanea</name>
    <dbReference type="NCBI Taxonomy" id="4536"/>
    <lineage>
        <taxon>Eukaryota</taxon>
        <taxon>Viridiplantae</taxon>
        <taxon>Streptophyta</taxon>
        <taxon>Embryophyta</taxon>
        <taxon>Tracheophyta</taxon>
        <taxon>Spermatophyta</taxon>
        <taxon>Magnoliopsida</taxon>
        <taxon>Liliopsida</taxon>
        <taxon>Poales</taxon>
        <taxon>Poaceae</taxon>
        <taxon>BOP clade</taxon>
        <taxon>Oryzoideae</taxon>
        <taxon>Oryzeae</taxon>
        <taxon>Oryzinae</taxon>
        <taxon>Oryza</taxon>
    </lineage>
</organism>
<name>A0A0E0G0K5_ORYNI</name>
<dbReference type="PANTHER" id="PTHR21277:SF44">
    <property type="entry name" value="TRANSCRIPTIONAL REGULATOR OF RNA POLII, SAGA, SUBUNIT"/>
    <property type="match status" value="1"/>
</dbReference>
<sequence length="284" mass="31302">MIINKWREKQEIGEDARTDWGVGGWRGCDEARKVVPSGCTVHPAARARAARTSFMSARAGSGKLPCCRSPDSMRLVMARRCRSLSFVRSFSLSLSLSLSPPPPPPPRRRGGGAAGEGEGEGSAATAGGGGVETRPRGRRCGGGSPSSTGECGCFRLIARRRRGRRRADLRARGRREDPNNAQGQSNTNTSTSNTPLTIPRIPPYPSRINTMEIKQLIQTRLGHERSERYFRYLKMFLGSRMEKSMFDRVVIQTIGRENIRLHNHLLMSVLRNASLPAPHPVESL</sequence>
<dbReference type="Pfam" id="PF12767">
    <property type="entry name" value="SAGA-Tad1"/>
    <property type="match status" value="1"/>
</dbReference>
<dbReference type="GO" id="GO:0000124">
    <property type="term" value="C:SAGA complex"/>
    <property type="evidence" value="ECO:0007669"/>
    <property type="project" value="TreeGrafter"/>
</dbReference>
<dbReference type="Gramene" id="ONIVA02G02250.1">
    <property type="protein sequence ID" value="ONIVA02G02250.1"/>
    <property type="gene ID" value="ONIVA02G02250"/>
</dbReference>
<dbReference type="GO" id="GO:0003713">
    <property type="term" value="F:transcription coactivator activity"/>
    <property type="evidence" value="ECO:0007669"/>
    <property type="project" value="TreeGrafter"/>
</dbReference>
<dbReference type="AlphaFoldDB" id="A0A0E0G0K5"/>
<reference evidence="2" key="1">
    <citation type="submission" date="2015-04" db="UniProtKB">
        <authorList>
            <consortium name="EnsemblPlants"/>
        </authorList>
    </citation>
    <scope>IDENTIFICATION</scope>
    <source>
        <strain evidence="2">SL10</strain>
    </source>
</reference>
<dbReference type="Proteomes" id="UP000006591">
    <property type="component" value="Chromosome 2"/>
</dbReference>
<dbReference type="HOGENOM" id="CLU_981345_0_0_1"/>
<dbReference type="STRING" id="4536.A0A0E0G0K5"/>
<dbReference type="GO" id="GO:0006357">
    <property type="term" value="P:regulation of transcription by RNA polymerase II"/>
    <property type="evidence" value="ECO:0007669"/>
    <property type="project" value="TreeGrafter"/>
</dbReference>
<dbReference type="EnsemblPlants" id="ONIVA02G02250.1">
    <property type="protein sequence ID" value="ONIVA02G02250.1"/>
    <property type="gene ID" value="ONIVA02G02250"/>
</dbReference>
<accession>A0A0E0G0K5</accession>
<dbReference type="InterPro" id="IPR024738">
    <property type="entry name" value="Hfi1/Tada1"/>
</dbReference>
<protein>
    <submittedName>
        <fullName evidence="2">Uncharacterized protein</fullName>
    </submittedName>
</protein>
<reference evidence="2" key="2">
    <citation type="submission" date="2018-04" db="EMBL/GenBank/DDBJ databases">
        <title>OnivRS2 (Oryza nivara Reference Sequence Version 2).</title>
        <authorList>
            <person name="Zhang J."/>
            <person name="Kudrna D."/>
            <person name="Lee S."/>
            <person name="Talag J."/>
            <person name="Rajasekar S."/>
            <person name="Welchert J."/>
            <person name="Hsing Y.-I."/>
            <person name="Wing R.A."/>
        </authorList>
    </citation>
    <scope>NUCLEOTIDE SEQUENCE [LARGE SCALE GENOMIC DNA]</scope>
    <source>
        <strain evidence="2">SL10</strain>
    </source>
</reference>
<keyword evidence="3" id="KW-1185">Reference proteome</keyword>
<feature type="region of interest" description="Disordered" evidence="1">
    <location>
        <begin position="94"/>
        <end position="148"/>
    </location>
</feature>
<evidence type="ECO:0000256" key="1">
    <source>
        <dbReference type="SAM" id="MobiDB-lite"/>
    </source>
</evidence>
<feature type="compositionally biased region" description="Basic and acidic residues" evidence="1">
    <location>
        <begin position="166"/>
        <end position="178"/>
    </location>
</feature>
<evidence type="ECO:0000313" key="2">
    <source>
        <dbReference type="EnsemblPlants" id="ONIVA02G02250.1"/>
    </source>
</evidence>
<dbReference type="PANTHER" id="PTHR21277">
    <property type="entry name" value="TRANSCRIPTIONAL ADAPTER 1"/>
    <property type="match status" value="1"/>
</dbReference>
<proteinExistence type="predicted"/>
<evidence type="ECO:0000313" key="3">
    <source>
        <dbReference type="Proteomes" id="UP000006591"/>
    </source>
</evidence>